<protein>
    <submittedName>
        <fullName evidence="1">Uncharacterized protein</fullName>
    </submittedName>
</protein>
<sequence length="90" mass="10065">MKSRTPVTSPLRYVRGLTDWYLEPSSMSTSYIFISSDSDDERTGSFVSYIILSDLEAEDVASPTDVLDYVLVLDIDTEPFEALASPDYTP</sequence>
<evidence type="ECO:0000313" key="2">
    <source>
        <dbReference type="Proteomes" id="UP001151760"/>
    </source>
</evidence>
<dbReference type="EMBL" id="BQNB010020349">
    <property type="protein sequence ID" value="GJT95012.1"/>
    <property type="molecule type" value="Genomic_DNA"/>
</dbReference>
<organism evidence="1 2">
    <name type="scientific">Tanacetum coccineum</name>
    <dbReference type="NCBI Taxonomy" id="301880"/>
    <lineage>
        <taxon>Eukaryota</taxon>
        <taxon>Viridiplantae</taxon>
        <taxon>Streptophyta</taxon>
        <taxon>Embryophyta</taxon>
        <taxon>Tracheophyta</taxon>
        <taxon>Spermatophyta</taxon>
        <taxon>Magnoliopsida</taxon>
        <taxon>eudicotyledons</taxon>
        <taxon>Gunneridae</taxon>
        <taxon>Pentapetalae</taxon>
        <taxon>asterids</taxon>
        <taxon>campanulids</taxon>
        <taxon>Asterales</taxon>
        <taxon>Asteraceae</taxon>
        <taxon>Asteroideae</taxon>
        <taxon>Anthemideae</taxon>
        <taxon>Anthemidinae</taxon>
        <taxon>Tanacetum</taxon>
    </lineage>
</organism>
<proteinExistence type="predicted"/>
<comment type="caution">
    <text evidence="1">The sequence shown here is derived from an EMBL/GenBank/DDBJ whole genome shotgun (WGS) entry which is preliminary data.</text>
</comment>
<dbReference type="Proteomes" id="UP001151760">
    <property type="component" value="Unassembled WGS sequence"/>
</dbReference>
<evidence type="ECO:0000313" key="1">
    <source>
        <dbReference type="EMBL" id="GJT95012.1"/>
    </source>
</evidence>
<keyword evidence="2" id="KW-1185">Reference proteome</keyword>
<gene>
    <name evidence="1" type="ORF">Tco_1090530</name>
</gene>
<name>A0ABQ5I4H3_9ASTR</name>
<accession>A0ABQ5I4H3</accession>
<reference evidence="1" key="2">
    <citation type="submission" date="2022-01" db="EMBL/GenBank/DDBJ databases">
        <authorList>
            <person name="Yamashiro T."/>
            <person name="Shiraishi A."/>
            <person name="Satake H."/>
            <person name="Nakayama K."/>
        </authorList>
    </citation>
    <scope>NUCLEOTIDE SEQUENCE</scope>
</reference>
<reference evidence="1" key="1">
    <citation type="journal article" date="2022" name="Int. J. Mol. Sci.">
        <title>Draft Genome of Tanacetum Coccineum: Genomic Comparison of Closely Related Tanacetum-Family Plants.</title>
        <authorList>
            <person name="Yamashiro T."/>
            <person name="Shiraishi A."/>
            <person name="Nakayama K."/>
            <person name="Satake H."/>
        </authorList>
    </citation>
    <scope>NUCLEOTIDE SEQUENCE</scope>
</reference>